<keyword evidence="3" id="KW-1185">Reference proteome</keyword>
<feature type="compositionally biased region" description="Polar residues" evidence="1">
    <location>
        <begin position="284"/>
        <end position="293"/>
    </location>
</feature>
<organism evidence="2 3">
    <name type="scientific">Oedothorax gibbosus</name>
    <dbReference type="NCBI Taxonomy" id="931172"/>
    <lineage>
        <taxon>Eukaryota</taxon>
        <taxon>Metazoa</taxon>
        <taxon>Ecdysozoa</taxon>
        <taxon>Arthropoda</taxon>
        <taxon>Chelicerata</taxon>
        <taxon>Arachnida</taxon>
        <taxon>Araneae</taxon>
        <taxon>Araneomorphae</taxon>
        <taxon>Entelegynae</taxon>
        <taxon>Araneoidea</taxon>
        <taxon>Linyphiidae</taxon>
        <taxon>Erigoninae</taxon>
        <taxon>Oedothorax</taxon>
    </lineage>
</organism>
<dbReference type="AlphaFoldDB" id="A0AAV6U1S8"/>
<comment type="caution">
    <text evidence="2">The sequence shown here is derived from an EMBL/GenBank/DDBJ whole genome shotgun (WGS) entry which is preliminary data.</text>
</comment>
<reference evidence="2 3" key="1">
    <citation type="journal article" date="2022" name="Nat. Ecol. Evol.">
        <title>A masculinizing supergene underlies an exaggerated male reproductive morph in a spider.</title>
        <authorList>
            <person name="Hendrickx F."/>
            <person name="De Corte Z."/>
            <person name="Sonet G."/>
            <person name="Van Belleghem S.M."/>
            <person name="Kostlbacher S."/>
            <person name="Vangestel C."/>
        </authorList>
    </citation>
    <scope>NUCLEOTIDE SEQUENCE [LARGE SCALE GENOMIC DNA]</scope>
    <source>
        <strain evidence="2">W744_W776</strain>
    </source>
</reference>
<gene>
    <name evidence="2" type="ORF">JTE90_004276</name>
</gene>
<evidence type="ECO:0000313" key="2">
    <source>
        <dbReference type="EMBL" id="KAG8177883.1"/>
    </source>
</evidence>
<accession>A0AAV6U1S8</accession>
<dbReference type="EMBL" id="JAFNEN010000740">
    <property type="protein sequence ID" value="KAG8177883.1"/>
    <property type="molecule type" value="Genomic_DNA"/>
</dbReference>
<name>A0AAV6U1S8_9ARAC</name>
<sequence>MDKQNSRGCKEHSCNTKAALQYATTLKAHIQNQVFELTAALKKVEHELCMQIDQQCRAKLQGLEYLCEEDKCAPGCQNLKTEFDDNDGFPQKSKLDWDFKVSKRLFQNYGQRRTYDFSKIMARVSEALKDPSVMEQVESGKNVNHDLDSEDCFEFVDSVECLKEELHSEIRNVLKNRGQNLPVDNSEEALERASCSSVDSFDVIPNECCMNDSVCLHAQALPPIARLPNLPEINSPKGGHTTFYLPNLQRKEKKGLFSRILKRSPSRNTSSADMLPSKVEGTEQKMSISVSTTTVDGDDIEVISSSEDITQQEMPMDATDSAVSQGENNPANALQDSFKPYLQKQDLKAWVHPNSKSKANNYEDWVFRVAAPSDPLAELPSSSACSSEAVGAFFRQLQAFVA</sequence>
<protein>
    <submittedName>
        <fullName evidence="2">Uncharacterized protein</fullName>
    </submittedName>
</protein>
<evidence type="ECO:0000256" key="1">
    <source>
        <dbReference type="SAM" id="MobiDB-lite"/>
    </source>
</evidence>
<evidence type="ECO:0000313" key="3">
    <source>
        <dbReference type="Proteomes" id="UP000827092"/>
    </source>
</evidence>
<feature type="region of interest" description="Disordered" evidence="1">
    <location>
        <begin position="265"/>
        <end position="293"/>
    </location>
</feature>
<proteinExistence type="predicted"/>
<dbReference type="Proteomes" id="UP000827092">
    <property type="component" value="Unassembled WGS sequence"/>
</dbReference>